<feature type="non-terminal residue" evidence="2">
    <location>
        <position position="530"/>
    </location>
</feature>
<keyword evidence="1" id="KW-0175">Coiled coil</keyword>
<dbReference type="EMBL" id="DS469521">
    <property type="protein sequence ID" value="EDO47152.1"/>
    <property type="molecule type" value="Genomic_DNA"/>
</dbReference>
<dbReference type="eggNOG" id="ENOG502QSV4">
    <property type="taxonomic scope" value="Eukaryota"/>
</dbReference>
<dbReference type="InterPro" id="IPR019347">
    <property type="entry name" value="Axonemal_dynein_light_chain"/>
</dbReference>
<dbReference type="InParanoid" id="A7RMT0"/>
<dbReference type="HOGENOM" id="CLU_031079_0_0_1"/>
<reference evidence="2 3" key="1">
    <citation type="journal article" date="2007" name="Science">
        <title>Sea anemone genome reveals ancestral eumetazoan gene repertoire and genomic organization.</title>
        <authorList>
            <person name="Putnam N.H."/>
            <person name="Srivastava M."/>
            <person name="Hellsten U."/>
            <person name="Dirks B."/>
            <person name="Chapman J."/>
            <person name="Salamov A."/>
            <person name="Terry A."/>
            <person name="Shapiro H."/>
            <person name="Lindquist E."/>
            <person name="Kapitonov V.V."/>
            <person name="Jurka J."/>
            <person name="Genikhovich G."/>
            <person name="Grigoriev I.V."/>
            <person name="Lucas S.M."/>
            <person name="Steele R.E."/>
            <person name="Finnerty J.R."/>
            <person name="Technau U."/>
            <person name="Martindale M.Q."/>
            <person name="Rokhsar D.S."/>
        </authorList>
    </citation>
    <scope>NUCLEOTIDE SEQUENCE [LARGE SCALE GENOMIC DNA]</scope>
    <source>
        <strain evidence="3">CH2 X CH6</strain>
    </source>
</reference>
<gene>
    <name evidence="2" type="ORF">NEMVEDRAFT_v1g87137</name>
</gene>
<evidence type="ECO:0008006" key="4">
    <source>
        <dbReference type="Google" id="ProtNLM"/>
    </source>
</evidence>
<dbReference type="Proteomes" id="UP000001593">
    <property type="component" value="Unassembled WGS sequence"/>
</dbReference>
<sequence length="530" mass="60413">SDFIPMDILNSLTQIPAPPTREQLGPPSKHKKLRPIEQVILTGHRPANVWNYPKGREKLKHLVEQPPCLCGAGKDISFLYDAVQEKQSPEVTKTLEKIPASVEREIQALDGSSQIPDTLLPSEYHIVKNPGVMGLEFHDEKYTTYVHDHEDHLTVFPSMKPSGRQEVLKLKHAMASLLARAGADDDGKELTGPTQIHNLLELVKKEQNIYNVCFNEIIRQVTVECTERGELLADLRRRYSGLLDRIPRQVKSLHQEVIAQRALDRRLTEELVRFKASISALTGELASVKAHDREVTQQAIEAQRNLEEALHESEKNASLLSEYHGLYELQRNRLQAQIGSLTEERDLWGSAAYTLALKVTDKHSLNTAKKLHLCEKAWAKLARHFAIFLSEKDSIQVNTLLLPGILLLAQDNFMRIPAIISLNLEPNNAKRIKPFMICLVFANDSLETDVTIPSQKFISDLSEDMKAWEEVFNQEAERFTGEVLLAREDELYHMNKQVDKWTDVALKVFGRHQTPEGERWPQHIEMKELN</sequence>
<dbReference type="PhylomeDB" id="A7RMT0"/>
<protein>
    <recommendedName>
        <fullName evidence="4">Axonemal dynein light chain domain containing 1</fullName>
    </recommendedName>
</protein>
<accession>A7RMT0</accession>
<organism evidence="2 3">
    <name type="scientific">Nematostella vectensis</name>
    <name type="common">Starlet sea anemone</name>
    <dbReference type="NCBI Taxonomy" id="45351"/>
    <lineage>
        <taxon>Eukaryota</taxon>
        <taxon>Metazoa</taxon>
        <taxon>Cnidaria</taxon>
        <taxon>Anthozoa</taxon>
        <taxon>Hexacorallia</taxon>
        <taxon>Actiniaria</taxon>
        <taxon>Edwardsiidae</taxon>
        <taxon>Nematostella</taxon>
    </lineage>
</organism>
<keyword evidence="3" id="KW-1185">Reference proteome</keyword>
<dbReference type="GO" id="GO:0005737">
    <property type="term" value="C:cytoplasm"/>
    <property type="evidence" value="ECO:0007669"/>
    <property type="project" value="UniProtKB-ARBA"/>
</dbReference>
<dbReference type="OMA" id="NEIHITM"/>
<dbReference type="InterPro" id="IPR052845">
    <property type="entry name" value="Axonemal_dynein_LC_domain"/>
</dbReference>
<evidence type="ECO:0000313" key="2">
    <source>
        <dbReference type="EMBL" id="EDO47152.1"/>
    </source>
</evidence>
<evidence type="ECO:0000313" key="3">
    <source>
        <dbReference type="Proteomes" id="UP000001593"/>
    </source>
</evidence>
<evidence type="ECO:0000256" key="1">
    <source>
        <dbReference type="ARBA" id="ARBA00023054"/>
    </source>
</evidence>
<dbReference type="Pfam" id="PF10211">
    <property type="entry name" value="Ax_dynein_light"/>
    <property type="match status" value="1"/>
</dbReference>
<feature type="non-terminal residue" evidence="2">
    <location>
        <position position="1"/>
    </location>
</feature>
<proteinExistence type="predicted"/>
<dbReference type="PANTHER" id="PTHR23052:SF1">
    <property type="entry name" value="AXONEMAL DYNEIN LIGHT CHAIN DOMAIN-CONTAINING PROTEIN 1"/>
    <property type="match status" value="1"/>
</dbReference>
<name>A7RMT0_NEMVE</name>
<dbReference type="PANTHER" id="PTHR23052">
    <property type="entry name" value="AXONEMAL DYNEIN LIGHT CHAIN DOMAIN-CONTAINING PROTEIN 1"/>
    <property type="match status" value="1"/>
</dbReference>
<dbReference type="AlphaFoldDB" id="A7RMT0"/>